<dbReference type="EMBL" id="CAKXAJ010001844">
    <property type="protein sequence ID" value="CAH2207979.1"/>
    <property type="molecule type" value="Genomic_DNA"/>
</dbReference>
<dbReference type="SUPFAM" id="SSF75553">
    <property type="entry name" value="Smc hinge domain"/>
    <property type="match status" value="1"/>
</dbReference>
<dbReference type="Pfam" id="PF06470">
    <property type="entry name" value="SMC_hinge"/>
    <property type="match status" value="1"/>
</dbReference>
<dbReference type="InterPro" id="IPR036277">
    <property type="entry name" value="SMC_hinge_sf"/>
</dbReference>
<gene>
    <name evidence="2" type="primary">jg571</name>
    <name evidence="2" type="ORF">PAEG_LOCUS596</name>
</gene>
<dbReference type="Gene3D" id="1.20.1060.20">
    <property type="match status" value="1"/>
</dbReference>
<name>A0A8S4QIF8_9NEOP</name>
<proteinExistence type="predicted"/>
<dbReference type="InterPro" id="IPR010935">
    <property type="entry name" value="SMC_hinge"/>
</dbReference>
<protein>
    <submittedName>
        <fullName evidence="2">Jg571 protein</fullName>
    </submittedName>
</protein>
<dbReference type="GO" id="GO:0005524">
    <property type="term" value="F:ATP binding"/>
    <property type="evidence" value="ECO:0007669"/>
    <property type="project" value="InterPro"/>
</dbReference>
<dbReference type="OrthoDB" id="7480133at2759"/>
<evidence type="ECO:0000313" key="2">
    <source>
        <dbReference type="EMBL" id="CAH2207979.1"/>
    </source>
</evidence>
<dbReference type="GO" id="GO:0005694">
    <property type="term" value="C:chromosome"/>
    <property type="evidence" value="ECO:0007669"/>
    <property type="project" value="InterPro"/>
</dbReference>
<sequence>MMRAPAPQLYNVVVDSDATSKLLLQRGRLQARTTIIPLNKIRAHVVPPAKLRAAQDIVDGRHRTNRGEPLVTSGPESWGLEREKHLCSAVDVNSLKRRAHLVRAARLRDAH</sequence>
<comment type="caution">
    <text evidence="2">The sequence shown here is derived from an EMBL/GenBank/DDBJ whole genome shotgun (WGS) entry which is preliminary data.</text>
</comment>
<dbReference type="AlphaFoldDB" id="A0A8S4QIF8"/>
<evidence type="ECO:0000313" key="3">
    <source>
        <dbReference type="Proteomes" id="UP000838756"/>
    </source>
</evidence>
<feature type="non-terminal residue" evidence="2">
    <location>
        <position position="1"/>
    </location>
</feature>
<reference evidence="2" key="1">
    <citation type="submission" date="2022-03" db="EMBL/GenBank/DDBJ databases">
        <authorList>
            <person name="Lindestad O."/>
        </authorList>
    </citation>
    <scope>NUCLEOTIDE SEQUENCE</scope>
</reference>
<keyword evidence="3" id="KW-1185">Reference proteome</keyword>
<feature type="domain" description="SMC hinge" evidence="1">
    <location>
        <begin position="7"/>
        <end position="51"/>
    </location>
</feature>
<dbReference type="GO" id="GO:0051276">
    <property type="term" value="P:chromosome organization"/>
    <property type="evidence" value="ECO:0007669"/>
    <property type="project" value="InterPro"/>
</dbReference>
<dbReference type="Proteomes" id="UP000838756">
    <property type="component" value="Unassembled WGS sequence"/>
</dbReference>
<evidence type="ECO:0000259" key="1">
    <source>
        <dbReference type="Pfam" id="PF06470"/>
    </source>
</evidence>
<organism evidence="2 3">
    <name type="scientific">Pararge aegeria aegeria</name>
    <dbReference type="NCBI Taxonomy" id="348720"/>
    <lineage>
        <taxon>Eukaryota</taxon>
        <taxon>Metazoa</taxon>
        <taxon>Ecdysozoa</taxon>
        <taxon>Arthropoda</taxon>
        <taxon>Hexapoda</taxon>
        <taxon>Insecta</taxon>
        <taxon>Pterygota</taxon>
        <taxon>Neoptera</taxon>
        <taxon>Endopterygota</taxon>
        <taxon>Lepidoptera</taxon>
        <taxon>Glossata</taxon>
        <taxon>Ditrysia</taxon>
        <taxon>Papilionoidea</taxon>
        <taxon>Nymphalidae</taxon>
        <taxon>Satyrinae</taxon>
        <taxon>Satyrini</taxon>
        <taxon>Parargina</taxon>
        <taxon>Pararge</taxon>
    </lineage>
</organism>
<accession>A0A8S4QIF8</accession>